<proteinExistence type="predicted"/>
<dbReference type="PANTHER" id="PTHR22744">
    <property type="entry name" value="HELIX LOOP HELIX PROTEIN 21-RELATED"/>
    <property type="match status" value="1"/>
</dbReference>
<accession>A0AAN5D293</accession>
<evidence type="ECO:0000313" key="2">
    <source>
        <dbReference type="Proteomes" id="UP001328107"/>
    </source>
</evidence>
<evidence type="ECO:0000313" key="1">
    <source>
        <dbReference type="EMBL" id="GMR54755.1"/>
    </source>
</evidence>
<name>A0AAN5D293_9BILA</name>
<dbReference type="Proteomes" id="UP001328107">
    <property type="component" value="Unassembled WGS sequence"/>
</dbReference>
<dbReference type="PANTHER" id="PTHR22744:SF14">
    <property type="entry name" value="BTB DOMAIN-CONTAINING PROTEIN-RELATED"/>
    <property type="match status" value="1"/>
</dbReference>
<protein>
    <submittedName>
        <fullName evidence="1">Uncharacterized protein</fullName>
    </submittedName>
</protein>
<dbReference type="EMBL" id="BTRK01000005">
    <property type="protein sequence ID" value="GMR54755.1"/>
    <property type="molecule type" value="Genomic_DNA"/>
</dbReference>
<gene>
    <name evidence="1" type="ORF">PMAYCL1PPCAC_24950</name>
</gene>
<reference evidence="2" key="1">
    <citation type="submission" date="2022-10" db="EMBL/GenBank/DDBJ databases">
        <title>Genome assembly of Pristionchus species.</title>
        <authorList>
            <person name="Yoshida K."/>
            <person name="Sommer R.J."/>
        </authorList>
    </citation>
    <scope>NUCLEOTIDE SEQUENCE [LARGE SCALE GENOMIC DNA]</scope>
    <source>
        <strain evidence="2">RS5460</strain>
    </source>
</reference>
<dbReference type="AlphaFoldDB" id="A0AAN5D293"/>
<keyword evidence="2" id="KW-1185">Reference proteome</keyword>
<organism evidence="1 2">
    <name type="scientific">Pristionchus mayeri</name>
    <dbReference type="NCBI Taxonomy" id="1317129"/>
    <lineage>
        <taxon>Eukaryota</taxon>
        <taxon>Metazoa</taxon>
        <taxon>Ecdysozoa</taxon>
        <taxon>Nematoda</taxon>
        <taxon>Chromadorea</taxon>
        <taxon>Rhabditida</taxon>
        <taxon>Rhabditina</taxon>
        <taxon>Diplogasteromorpha</taxon>
        <taxon>Diplogasteroidea</taxon>
        <taxon>Neodiplogasteridae</taxon>
        <taxon>Pristionchus</taxon>
    </lineage>
</organism>
<comment type="caution">
    <text evidence="1">The sequence shown here is derived from an EMBL/GenBank/DDBJ whole genome shotgun (WGS) entry which is preliminary data.</text>
</comment>
<feature type="non-terminal residue" evidence="1">
    <location>
        <position position="1"/>
    </location>
</feature>
<sequence length="95" mass="11113">ANSAEYILQLSDRFQIVEFLISVDNDKGPYESEKVPFAEKLRIADQYRLYGLQEHCLSSLTSKDKFHAVKNSSVFLHFSDEMKFALFERLFEVSR</sequence>